<sequence length="127" mass="13954">MAHQTVSYPATEFLHSCPGPVVEPDPSCPVEITLAAIRGRWTALVILELLHGPRSFSQLAQALPTLSDKVLTDRLTQLVEAGALDRHREPGWPPRVRYALTERGSALAPVLQALWEWGSATTAPRLR</sequence>
<accession>A0ABQ4F404</accession>
<dbReference type="InterPro" id="IPR036388">
    <property type="entry name" value="WH-like_DNA-bd_sf"/>
</dbReference>
<name>A0ABQ4F404_9ACTN</name>
<evidence type="ECO:0000256" key="3">
    <source>
        <dbReference type="ARBA" id="ARBA00023163"/>
    </source>
</evidence>
<dbReference type="PROSITE" id="PS51118">
    <property type="entry name" value="HTH_HXLR"/>
    <property type="match status" value="1"/>
</dbReference>
<keyword evidence="2" id="KW-0238">DNA-binding</keyword>
<dbReference type="InterPro" id="IPR036390">
    <property type="entry name" value="WH_DNA-bd_sf"/>
</dbReference>
<evidence type="ECO:0000313" key="5">
    <source>
        <dbReference type="EMBL" id="GIH01623.1"/>
    </source>
</evidence>
<dbReference type="EMBL" id="BONX01000077">
    <property type="protein sequence ID" value="GIH01623.1"/>
    <property type="molecule type" value="Genomic_DNA"/>
</dbReference>
<dbReference type="PANTHER" id="PTHR33204:SF18">
    <property type="entry name" value="TRANSCRIPTIONAL REGULATORY PROTEIN"/>
    <property type="match status" value="1"/>
</dbReference>
<organism evidence="5 6">
    <name type="scientific">Plantactinospora mayteni</name>
    <dbReference type="NCBI Taxonomy" id="566021"/>
    <lineage>
        <taxon>Bacteria</taxon>
        <taxon>Bacillati</taxon>
        <taxon>Actinomycetota</taxon>
        <taxon>Actinomycetes</taxon>
        <taxon>Micromonosporales</taxon>
        <taxon>Micromonosporaceae</taxon>
        <taxon>Plantactinospora</taxon>
    </lineage>
</organism>
<evidence type="ECO:0000256" key="2">
    <source>
        <dbReference type="ARBA" id="ARBA00023125"/>
    </source>
</evidence>
<feature type="domain" description="HTH hxlR-type" evidence="4">
    <location>
        <begin position="28"/>
        <end position="126"/>
    </location>
</feature>
<evidence type="ECO:0000259" key="4">
    <source>
        <dbReference type="PROSITE" id="PS51118"/>
    </source>
</evidence>
<keyword evidence="6" id="KW-1185">Reference proteome</keyword>
<dbReference type="RefSeq" id="WP_203862865.1">
    <property type="nucleotide sequence ID" value="NZ_BAAAZQ010000044.1"/>
</dbReference>
<dbReference type="Proteomes" id="UP000621500">
    <property type="component" value="Unassembled WGS sequence"/>
</dbReference>
<dbReference type="InterPro" id="IPR002577">
    <property type="entry name" value="HTH_HxlR"/>
</dbReference>
<evidence type="ECO:0000313" key="6">
    <source>
        <dbReference type="Proteomes" id="UP000621500"/>
    </source>
</evidence>
<proteinExistence type="predicted"/>
<evidence type="ECO:0000256" key="1">
    <source>
        <dbReference type="ARBA" id="ARBA00023015"/>
    </source>
</evidence>
<dbReference type="SUPFAM" id="SSF46785">
    <property type="entry name" value="Winged helix' DNA-binding domain"/>
    <property type="match status" value="1"/>
</dbReference>
<dbReference type="Gene3D" id="1.10.10.10">
    <property type="entry name" value="Winged helix-like DNA-binding domain superfamily/Winged helix DNA-binding domain"/>
    <property type="match status" value="1"/>
</dbReference>
<dbReference type="PANTHER" id="PTHR33204">
    <property type="entry name" value="TRANSCRIPTIONAL REGULATOR, MARR FAMILY"/>
    <property type="match status" value="1"/>
</dbReference>
<gene>
    <name evidence="5" type="ORF">Pma05_81950</name>
</gene>
<keyword evidence="1" id="KW-0805">Transcription regulation</keyword>
<keyword evidence="3" id="KW-0804">Transcription</keyword>
<protein>
    <recommendedName>
        <fullName evidence="4">HTH hxlR-type domain-containing protein</fullName>
    </recommendedName>
</protein>
<comment type="caution">
    <text evidence="5">The sequence shown here is derived from an EMBL/GenBank/DDBJ whole genome shotgun (WGS) entry which is preliminary data.</text>
</comment>
<dbReference type="Pfam" id="PF01638">
    <property type="entry name" value="HxlR"/>
    <property type="match status" value="1"/>
</dbReference>
<reference evidence="5 6" key="1">
    <citation type="submission" date="2021-01" db="EMBL/GenBank/DDBJ databases">
        <title>Whole genome shotgun sequence of Plantactinospora mayteni NBRC 109088.</title>
        <authorList>
            <person name="Komaki H."/>
            <person name="Tamura T."/>
        </authorList>
    </citation>
    <scope>NUCLEOTIDE SEQUENCE [LARGE SCALE GENOMIC DNA]</scope>
    <source>
        <strain evidence="5 6">NBRC 109088</strain>
    </source>
</reference>